<feature type="compositionally biased region" description="Basic and acidic residues" evidence="1">
    <location>
        <begin position="63"/>
        <end position="76"/>
    </location>
</feature>
<proteinExistence type="predicted"/>
<dbReference type="Proteomes" id="UP001176941">
    <property type="component" value="Chromosome 13"/>
</dbReference>
<accession>A0ABN8Y6R5</accession>
<protein>
    <submittedName>
        <fullName evidence="2">Uncharacterized protein</fullName>
    </submittedName>
</protein>
<sequence>MLTARLRVQLVPGPDSLCDLQGLCLTNSVQFPNLSAQRVAQESQAPDPGAPSELITESETEDESRQGPRDSSRKVHTLPDPRWPFLLRGSCCPDHSEALSCFFPGVYFRAPRRSVPEPGNHCVSLFACSHAKSLILTQAHLLARLIHPSCPFQSPEMHASTLALLWTTRLPLSALHLHLDVQEKPDP</sequence>
<gene>
    <name evidence="2" type="ORF">MRATA1EN1_LOCUS5103</name>
</gene>
<evidence type="ECO:0000313" key="2">
    <source>
        <dbReference type="EMBL" id="CAI9156141.1"/>
    </source>
</evidence>
<evidence type="ECO:0000313" key="3">
    <source>
        <dbReference type="Proteomes" id="UP001176941"/>
    </source>
</evidence>
<name>A0ABN8Y6R5_RANTA</name>
<reference evidence="2" key="1">
    <citation type="submission" date="2023-04" db="EMBL/GenBank/DDBJ databases">
        <authorList>
            <consortium name="ELIXIR-Norway"/>
        </authorList>
    </citation>
    <scope>NUCLEOTIDE SEQUENCE [LARGE SCALE GENOMIC DNA]</scope>
</reference>
<organism evidence="2 3">
    <name type="scientific">Rangifer tarandus platyrhynchus</name>
    <name type="common">Svalbard reindeer</name>
    <dbReference type="NCBI Taxonomy" id="3082113"/>
    <lineage>
        <taxon>Eukaryota</taxon>
        <taxon>Metazoa</taxon>
        <taxon>Chordata</taxon>
        <taxon>Craniata</taxon>
        <taxon>Vertebrata</taxon>
        <taxon>Euteleostomi</taxon>
        <taxon>Mammalia</taxon>
        <taxon>Eutheria</taxon>
        <taxon>Laurasiatheria</taxon>
        <taxon>Artiodactyla</taxon>
        <taxon>Ruminantia</taxon>
        <taxon>Pecora</taxon>
        <taxon>Cervidae</taxon>
        <taxon>Odocoileinae</taxon>
        <taxon>Rangifer</taxon>
    </lineage>
</organism>
<feature type="region of interest" description="Disordered" evidence="1">
    <location>
        <begin position="37"/>
        <end position="76"/>
    </location>
</feature>
<dbReference type="EMBL" id="OX459949">
    <property type="protein sequence ID" value="CAI9156141.1"/>
    <property type="molecule type" value="Genomic_DNA"/>
</dbReference>
<evidence type="ECO:0000256" key="1">
    <source>
        <dbReference type="SAM" id="MobiDB-lite"/>
    </source>
</evidence>
<keyword evidence="3" id="KW-1185">Reference proteome</keyword>